<evidence type="ECO:0000256" key="1">
    <source>
        <dbReference type="SAM" id="MobiDB-lite"/>
    </source>
</evidence>
<dbReference type="InterPro" id="IPR028265">
    <property type="entry name" value="TTDN1/SICKLE"/>
</dbReference>
<comment type="caution">
    <text evidence="2">The sequence shown here is derived from an EMBL/GenBank/DDBJ whole genome shotgun (WGS) entry which is preliminary data.</text>
</comment>
<evidence type="ECO:0000313" key="2">
    <source>
        <dbReference type="EMBL" id="KAI6649191.1"/>
    </source>
</evidence>
<feature type="compositionally biased region" description="Polar residues" evidence="1">
    <location>
        <begin position="40"/>
        <end position="50"/>
    </location>
</feature>
<dbReference type="Proteomes" id="UP001165289">
    <property type="component" value="Unassembled WGS sequence"/>
</dbReference>
<feature type="compositionally biased region" description="Pro residues" evidence="1">
    <location>
        <begin position="24"/>
        <end position="37"/>
    </location>
</feature>
<organism evidence="2 3">
    <name type="scientific">Oopsacas minuta</name>
    <dbReference type="NCBI Taxonomy" id="111878"/>
    <lineage>
        <taxon>Eukaryota</taxon>
        <taxon>Metazoa</taxon>
        <taxon>Porifera</taxon>
        <taxon>Hexactinellida</taxon>
        <taxon>Hexasterophora</taxon>
        <taxon>Lyssacinosida</taxon>
        <taxon>Leucopsacidae</taxon>
        <taxon>Oopsacas</taxon>
    </lineage>
</organism>
<dbReference type="EMBL" id="JAKMXF010000321">
    <property type="protein sequence ID" value="KAI6649191.1"/>
    <property type="molecule type" value="Genomic_DNA"/>
</dbReference>
<reference evidence="2 3" key="1">
    <citation type="journal article" date="2023" name="BMC Biol.">
        <title>The compact genome of the sponge Oopsacas minuta (Hexactinellida) is lacking key metazoan core genes.</title>
        <authorList>
            <person name="Santini S."/>
            <person name="Schenkelaars Q."/>
            <person name="Jourda C."/>
            <person name="Duchesne M."/>
            <person name="Belahbib H."/>
            <person name="Rocher C."/>
            <person name="Selva M."/>
            <person name="Riesgo A."/>
            <person name="Vervoort M."/>
            <person name="Leys S.P."/>
            <person name="Kodjabachian L."/>
            <person name="Le Bivic A."/>
            <person name="Borchiellini C."/>
            <person name="Claverie J.M."/>
            <person name="Renard E."/>
        </authorList>
    </citation>
    <scope>NUCLEOTIDE SEQUENCE [LARGE SCALE GENOMIC DNA]</scope>
    <source>
        <strain evidence="2">SPO-2</strain>
    </source>
</reference>
<keyword evidence="3" id="KW-1185">Reference proteome</keyword>
<dbReference type="Pfam" id="PF15502">
    <property type="entry name" value="MPLKIP"/>
    <property type="match status" value="1"/>
</dbReference>
<dbReference type="AlphaFoldDB" id="A0AAV7JK71"/>
<name>A0AAV7JK71_9METZ</name>
<evidence type="ECO:0000313" key="3">
    <source>
        <dbReference type="Proteomes" id="UP001165289"/>
    </source>
</evidence>
<gene>
    <name evidence="2" type="ORF">LOD99_11560</name>
</gene>
<accession>A0AAV7JK71</accession>
<proteinExistence type="predicted"/>
<protein>
    <submittedName>
        <fullName evidence="2">Uncharacterized protein</fullName>
    </submittedName>
</protein>
<sequence>MANRGFQKRGYNSGRRQHSNPHPRYQPLPPIPPPPRPGQSELNSPFSSGHSGDYKCQFQFEQSHSGKGRYKFGSSSNMQRSRGKGSYHKNYHETDITQYYSSSMLENPWGQLMEEFNQSYSTEITDEPELIKPTDLQIGTIKDQSFYQIQNRNQDIIQTPLSEFTPDTLTPHFDTSPVEQEIEPYIPTVPTEIQRGDISLADELISPFGAQESKGISSLSTNEITELGSDYEPYVPTGGFETGANLQPYTPINLNSDLIEEKEEPNSEN</sequence>
<feature type="region of interest" description="Disordered" evidence="1">
    <location>
        <begin position="1"/>
        <end position="88"/>
    </location>
</feature>